<evidence type="ECO:0000313" key="4">
    <source>
        <dbReference type="EMBL" id="VGO16475.1"/>
    </source>
</evidence>
<dbReference type="RefSeq" id="WP_136081975.1">
    <property type="nucleotide sequence ID" value="NZ_CAAHFG010000003.1"/>
</dbReference>
<dbReference type="PANTHER" id="PTHR11527">
    <property type="entry name" value="HEAT-SHOCK PROTEIN 20 FAMILY MEMBER"/>
    <property type="match status" value="1"/>
</dbReference>
<dbReference type="CDD" id="cd06464">
    <property type="entry name" value="ACD_sHsps-like"/>
    <property type="match status" value="1"/>
</dbReference>
<dbReference type="Pfam" id="PF00011">
    <property type="entry name" value="HSP20"/>
    <property type="match status" value="1"/>
</dbReference>
<dbReference type="Proteomes" id="UP000366872">
    <property type="component" value="Unassembled WGS sequence"/>
</dbReference>
<dbReference type="AlphaFoldDB" id="A0A6C2U925"/>
<dbReference type="InterPro" id="IPR008978">
    <property type="entry name" value="HSP20-like_chaperone"/>
</dbReference>
<evidence type="ECO:0000313" key="5">
    <source>
        <dbReference type="Proteomes" id="UP000366872"/>
    </source>
</evidence>
<dbReference type="PROSITE" id="PS01031">
    <property type="entry name" value="SHSP"/>
    <property type="match status" value="1"/>
</dbReference>
<accession>A0A6C2U925</accession>
<comment type="similarity">
    <text evidence="1 2">Belongs to the small heat shock protein (HSP20) family.</text>
</comment>
<keyword evidence="5" id="KW-1185">Reference proteome</keyword>
<dbReference type="InterPro" id="IPR002068">
    <property type="entry name" value="A-crystallin/Hsp20_dom"/>
</dbReference>
<protein>
    <submittedName>
        <fullName evidence="4">Spore protein SP21</fullName>
    </submittedName>
</protein>
<evidence type="ECO:0000259" key="3">
    <source>
        <dbReference type="PROSITE" id="PS01031"/>
    </source>
</evidence>
<evidence type="ECO:0000256" key="2">
    <source>
        <dbReference type="RuleBase" id="RU003616"/>
    </source>
</evidence>
<feature type="domain" description="SHSP" evidence="3">
    <location>
        <begin position="20"/>
        <end position="132"/>
    </location>
</feature>
<evidence type="ECO:0000256" key="1">
    <source>
        <dbReference type="PROSITE-ProRule" id="PRU00285"/>
    </source>
</evidence>
<gene>
    <name evidence="4" type="primary">hspA_2</name>
    <name evidence="4" type="ORF">PDESU_05066</name>
</gene>
<dbReference type="EMBL" id="CAAHFG010000003">
    <property type="protein sequence ID" value="VGO16475.1"/>
    <property type="molecule type" value="Genomic_DNA"/>
</dbReference>
<name>A0A6C2U925_PONDE</name>
<organism evidence="4 5">
    <name type="scientific">Pontiella desulfatans</name>
    <dbReference type="NCBI Taxonomy" id="2750659"/>
    <lineage>
        <taxon>Bacteria</taxon>
        <taxon>Pseudomonadati</taxon>
        <taxon>Kiritimatiellota</taxon>
        <taxon>Kiritimatiellia</taxon>
        <taxon>Kiritimatiellales</taxon>
        <taxon>Pontiellaceae</taxon>
        <taxon>Pontiella</taxon>
    </lineage>
</organism>
<proteinExistence type="inferred from homology"/>
<sequence length="133" mass="14975">MKDNKEKALEKMDRNELEPTRDAKVFVPATDIYEKDDAILVRCDMPGVAQDQVDIRLDNTELEITGTQAAAKPDGVDLLTGEYQTGVFRRKFNVPQLIDRDKIRARLHNGVLDIELPKAEQAKPRKIEISTGG</sequence>
<dbReference type="Gene3D" id="2.60.40.790">
    <property type="match status" value="1"/>
</dbReference>
<reference evidence="4 5" key="1">
    <citation type="submission" date="2019-04" db="EMBL/GenBank/DDBJ databases">
        <authorList>
            <person name="Van Vliet M D."/>
        </authorList>
    </citation>
    <scope>NUCLEOTIDE SEQUENCE [LARGE SCALE GENOMIC DNA]</scope>
    <source>
        <strain evidence="4 5">F1</strain>
    </source>
</reference>
<dbReference type="InterPro" id="IPR031107">
    <property type="entry name" value="Small_HSP"/>
</dbReference>
<dbReference type="SUPFAM" id="SSF49764">
    <property type="entry name" value="HSP20-like chaperones"/>
    <property type="match status" value="1"/>
</dbReference>